<dbReference type="Gene3D" id="3.30.530.20">
    <property type="match status" value="1"/>
</dbReference>
<proteinExistence type="inferred from homology"/>
<protein>
    <recommendedName>
        <fullName evidence="3">Coenzyme Q-binding protein COQ10 START domain-containing protein</fullName>
    </recommendedName>
</protein>
<organism evidence="4 5">
    <name type="scientific">SAR86 cluster bacterium</name>
    <dbReference type="NCBI Taxonomy" id="2030880"/>
    <lineage>
        <taxon>Bacteria</taxon>
        <taxon>Pseudomonadati</taxon>
        <taxon>Pseudomonadota</taxon>
        <taxon>Gammaproteobacteria</taxon>
        <taxon>SAR86 cluster</taxon>
    </lineage>
</organism>
<evidence type="ECO:0000313" key="5">
    <source>
        <dbReference type="Proteomes" id="UP000253307"/>
    </source>
</evidence>
<dbReference type="InterPro" id="IPR005031">
    <property type="entry name" value="COQ10_START"/>
</dbReference>
<sequence>MEVFYKVCFTCSGGRCFYQSINSFFSESFKLTKKIVKEVVVNHSRSEVLNLIFAYENYSLFIPGCISSTKKEISKSKTQGKLVFSFLNKNYIFESLNQEIEDGLKMDQVSGPFKSFRSFWRVTSANNKTLINFTAEFDTNYVLGLIATDKRINSVADKIIAAFLARLS</sequence>
<dbReference type="SUPFAM" id="SSF55961">
    <property type="entry name" value="Bet v1-like"/>
    <property type="match status" value="1"/>
</dbReference>
<keyword evidence="2" id="KW-1277">Toxin-antitoxin system</keyword>
<feature type="domain" description="Coenzyme Q-binding protein COQ10 START" evidence="3">
    <location>
        <begin position="41"/>
        <end position="163"/>
    </location>
</feature>
<evidence type="ECO:0000313" key="4">
    <source>
        <dbReference type="EMBL" id="RCL42228.1"/>
    </source>
</evidence>
<comment type="similarity">
    <text evidence="1">Belongs to the ribosome association toxin RatA family.</text>
</comment>
<dbReference type="AlphaFoldDB" id="A0A368BY33"/>
<dbReference type="Proteomes" id="UP000253307">
    <property type="component" value="Unassembled WGS sequence"/>
</dbReference>
<name>A0A368BY33_9GAMM</name>
<evidence type="ECO:0000259" key="3">
    <source>
        <dbReference type="Pfam" id="PF03364"/>
    </source>
</evidence>
<dbReference type="EMBL" id="QOPE01000005">
    <property type="protein sequence ID" value="RCL42228.1"/>
    <property type="molecule type" value="Genomic_DNA"/>
</dbReference>
<evidence type="ECO:0000256" key="2">
    <source>
        <dbReference type="ARBA" id="ARBA00022649"/>
    </source>
</evidence>
<reference evidence="4 5" key="1">
    <citation type="journal article" date="2018" name="Microbiome">
        <title>Fine metagenomic profile of the Mediterranean stratified and mixed water columns revealed by assembly and recruitment.</title>
        <authorList>
            <person name="Haro-Moreno J.M."/>
            <person name="Lopez-Perez M."/>
            <person name="De La Torre J.R."/>
            <person name="Picazo A."/>
            <person name="Camacho A."/>
            <person name="Rodriguez-Valera F."/>
        </authorList>
    </citation>
    <scope>NUCLEOTIDE SEQUENCE [LARGE SCALE GENOMIC DNA]</scope>
    <source>
        <strain evidence="4">MED-G82</strain>
    </source>
</reference>
<comment type="caution">
    <text evidence="4">The sequence shown here is derived from an EMBL/GenBank/DDBJ whole genome shotgun (WGS) entry which is preliminary data.</text>
</comment>
<dbReference type="Pfam" id="PF03364">
    <property type="entry name" value="Polyketide_cyc"/>
    <property type="match status" value="1"/>
</dbReference>
<dbReference type="InterPro" id="IPR023393">
    <property type="entry name" value="START-like_dom_sf"/>
</dbReference>
<evidence type="ECO:0000256" key="1">
    <source>
        <dbReference type="ARBA" id="ARBA00008918"/>
    </source>
</evidence>
<accession>A0A368BY33</accession>
<gene>
    <name evidence="4" type="ORF">DBW96_01025</name>
</gene>